<dbReference type="InterPro" id="IPR015300">
    <property type="entry name" value="DNA-bd_pseudobarrel_sf"/>
</dbReference>
<keyword evidence="5" id="KW-0539">Nucleus</keyword>
<feature type="domain" description="TF-B3" evidence="6">
    <location>
        <begin position="18"/>
        <end position="109"/>
    </location>
</feature>
<evidence type="ECO:0000256" key="4">
    <source>
        <dbReference type="ARBA" id="ARBA00023163"/>
    </source>
</evidence>
<dbReference type="Pfam" id="PF02362">
    <property type="entry name" value="B3"/>
    <property type="match status" value="1"/>
</dbReference>
<dbReference type="PROSITE" id="PS50863">
    <property type="entry name" value="B3"/>
    <property type="match status" value="1"/>
</dbReference>
<dbReference type="Gene3D" id="2.40.330.10">
    <property type="entry name" value="DNA-binding pseudobarrel domain"/>
    <property type="match status" value="1"/>
</dbReference>
<keyword evidence="4" id="KW-0804">Transcription</keyword>
<accession>A0A2P2P5I5</accession>
<evidence type="ECO:0000256" key="1">
    <source>
        <dbReference type="ARBA" id="ARBA00004123"/>
    </source>
</evidence>
<name>A0A2P2P5I5_RHIMU</name>
<dbReference type="CDD" id="cd10017">
    <property type="entry name" value="B3_DNA"/>
    <property type="match status" value="1"/>
</dbReference>
<proteinExistence type="predicted"/>
<sequence length="117" mass="13080">MEKADILQSGLKREYPSFTKSMLQSHVSGGFWLGLSVHFCRKNLPKHDDIVTLIDEDGEEYPTVYLPRKTGLSGGWKGFAVAHKLADGDALVFQLIRPTAFKIYIIRANASEKGNKL</sequence>
<organism evidence="7">
    <name type="scientific">Rhizophora mucronata</name>
    <name type="common">Asiatic mangrove</name>
    <dbReference type="NCBI Taxonomy" id="61149"/>
    <lineage>
        <taxon>Eukaryota</taxon>
        <taxon>Viridiplantae</taxon>
        <taxon>Streptophyta</taxon>
        <taxon>Embryophyta</taxon>
        <taxon>Tracheophyta</taxon>
        <taxon>Spermatophyta</taxon>
        <taxon>Magnoliopsida</taxon>
        <taxon>eudicotyledons</taxon>
        <taxon>Gunneridae</taxon>
        <taxon>Pentapetalae</taxon>
        <taxon>rosids</taxon>
        <taxon>fabids</taxon>
        <taxon>Malpighiales</taxon>
        <taxon>Rhizophoraceae</taxon>
        <taxon>Rhizophora</taxon>
    </lineage>
</organism>
<dbReference type="InterPro" id="IPR003340">
    <property type="entry name" value="B3_DNA-bd"/>
</dbReference>
<dbReference type="InterPro" id="IPR044837">
    <property type="entry name" value="REM16-like"/>
</dbReference>
<keyword evidence="2" id="KW-0805">Transcription regulation</keyword>
<dbReference type="AlphaFoldDB" id="A0A2P2P5I5"/>
<dbReference type="EMBL" id="GGEC01069516">
    <property type="protein sequence ID" value="MBX50000.1"/>
    <property type="molecule type" value="Transcribed_RNA"/>
</dbReference>
<comment type="subcellular location">
    <subcellularLocation>
        <location evidence="1">Nucleus</location>
    </subcellularLocation>
</comment>
<dbReference type="GO" id="GO:0005634">
    <property type="term" value="C:nucleus"/>
    <property type="evidence" value="ECO:0007669"/>
    <property type="project" value="UniProtKB-SubCell"/>
</dbReference>
<evidence type="ECO:0000256" key="3">
    <source>
        <dbReference type="ARBA" id="ARBA00023125"/>
    </source>
</evidence>
<evidence type="ECO:0000256" key="2">
    <source>
        <dbReference type="ARBA" id="ARBA00023015"/>
    </source>
</evidence>
<evidence type="ECO:0000259" key="6">
    <source>
        <dbReference type="PROSITE" id="PS50863"/>
    </source>
</evidence>
<evidence type="ECO:0000313" key="7">
    <source>
        <dbReference type="EMBL" id="MBX50000.1"/>
    </source>
</evidence>
<reference evidence="7" key="1">
    <citation type="submission" date="2018-02" db="EMBL/GenBank/DDBJ databases">
        <title>Rhizophora mucronata_Transcriptome.</title>
        <authorList>
            <person name="Meera S.P."/>
            <person name="Sreeshan A."/>
            <person name="Augustine A."/>
        </authorList>
    </citation>
    <scope>NUCLEOTIDE SEQUENCE</scope>
    <source>
        <tissue evidence="7">Leaf</tissue>
    </source>
</reference>
<dbReference type="PANTHER" id="PTHR31391:SF4">
    <property type="entry name" value="B3 DOMAIN-CONTAINING PROTEIN OS03G0184500"/>
    <property type="match status" value="1"/>
</dbReference>
<protein>
    <recommendedName>
        <fullName evidence="6">TF-B3 domain-containing protein</fullName>
    </recommendedName>
</protein>
<dbReference type="GO" id="GO:0003677">
    <property type="term" value="F:DNA binding"/>
    <property type="evidence" value="ECO:0007669"/>
    <property type="project" value="UniProtKB-KW"/>
</dbReference>
<dbReference type="PANTHER" id="PTHR31391">
    <property type="entry name" value="B3 DOMAIN-CONTAINING PROTEIN OS11G0197600-RELATED"/>
    <property type="match status" value="1"/>
</dbReference>
<keyword evidence="3" id="KW-0238">DNA-binding</keyword>
<evidence type="ECO:0000256" key="5">
    <source>
        <dbReference type="ARBA" id="ARBA00023242"/>
    </source>
</evidence>
<dbReference type="SUPFAM" id="SSF101936">
    <property type="entry name" value="DNA-binding pseudobarrel domain"/>
    <property type="match status" value="1"/>
</dbReference>
<dbReference type="SMART" id="SM01019">
    <property type="entry name" value="B3"/>
    <property type="match status" value="1"/>
</dbReference>